<dbReference type="EMBL" id="KB296176">
    <property type="protein sequence ID" value="ELU12094.1"/>
    <property type="molecule type" value="Genomic_DNA"/>
</dbReference>
<reference evidence="2" key="3">
    <citation type="submission" date="2015-06" db="UniProtKB">
        <authorList>
            <consortium name="EnsemblMetazoa"/>
        </authorList>
    </citation>
    <scope>IDENTIFICATION</scope>
</reference>
<keyword evidence="3" id="KW-1185">Reference proteome</keyword>
<dbReference type="Proteomes" id="UP000014760">
    <property type="component" value="Unassembled WGS sequence"/>
</dbReference>
<protein>
    <recommendedName>
        <fullName evidence="4">Apple domain-containing protein</fullName>
    </recommendedName>
</protein>
<dbReference type="HOGENOM" id="CLU_2256701_0_0_1"/>
<evidence type="ECO:0000313" key="1">
    <source>
        <dbReference type="EMBL" id="ELU12094.1"/>
    </source>
</evidence>
<dbReference type="EMBL" id="AMQN01040071">
    <property type="status" value="NOT_ANNOTATED_CDS"/>
    <property type="molecule type" value="Genomic_DNA"/>
</dbReference>
<accession>R7V0N3</accession>
<dbReference type="AlphaFoldDB" id="R7V0N3"/>
<proteinExistence type="predicted"/>
<gene>
    <name evidence="1" type="ORF">CAPTEDRAFT_205694</name>
</gene>
<evidence type="ECO:0000313" key="3">
    <source>
        <dbReference type="Proteomes" id="UP000014760"/>
    </source>
</evidence>
<reference evidence="3" key="1">
    <citation type="submission" date="2012-12" db="EMBL/GenBank/DDBJ databases">
        <authorList>
            <person name="Hellsten U."/>
            <person name="Grimwood J."/>
            <person name="Chapman J.A."/>
            <person name="Shapiro H."/>
            <person name="Aerts A."/>
            <person name="Otillar R.P."/>
            <person name="Terry A.Y."/>
            <person name="Boore J.L."/>
            <person name="Simakov O."/>
            <person name="Marletaz F."/>
            <person name="Cho S.-J."/>
            <person name="Edsinger-Gonzales E."/>
            <person name="Havlak P."/>
            <person name="Kuo D.-H."/>
            <person name="Larsson T."/>
            <person name="Lv J."/>
            <person name="Arendt D."/>
            <person name="Savage R."/>
            <person name="Osoegawa K."/>
            <person name="de Jong P."/>
            <person name="Lindberg D.R."/>
            <person name="Seaver E.C."/>
            <person name="Weisblat D.A."/>
            <person name="Putnam N.H."/>
            <person name="Grigoriev I.V."/>
            <person name="Rokhsar D.S."/>
        </authorList>
    </citation>
    <scope>NUCLEOTIDE SEQUENCE</scope>
    <source>
        <strain evidence="3">I ESC-2004</strain>
    </source>
</reference>
<evidence type="ECO:0000313" key="2">
    <source>
        <dbReference type="EnsemblMetazoa" id="CapteP205694"/>
    </source>
</evidence>
<dbReference type="EnsemblMetazoa" id="CapteT205694">
    <property type="protein sequence ID" value="CapteP205694"/>
    <property type="gene ID" value="CapteG205694"/>
</dbReference>
<evidence type="ECO:0008006" key="4">
    <source>
        <dbReference type="Google" id="ProtNLM"/>
    </source>
</evidence>
<feature type="non-terminal residue" evidence="1">
    <location>
        <position position="104"/>
    </location>
</feature>
<organism evidence="1">
    <name type="scientific">Capitella teleta</name>
    <name type="common">Polychaete worm</name>
    <dbReference type="NCBI Taxonomy" id="283909"/>
    <lineage>
        <taxon>Eukaryota</taxon>
        <taxon>Metazoa</taxon>
        <taxon>Spiralia</taxon>
        <taxon>Lophotrochozoa</taxon>
        <taxon>Annelida</taxon>
        <taxon>Polychaeta</taxon>
        <taxon>Sedentaria</taxon>
        <taxon>Scolecida</taxon>
        <taxon>Capitellidae</taxon>
        <taxon>Capitella</taxon>
    </lineage>
</organism>
<sequence>MEDENGGWIEFDISKGDIPDGYAAYPGISVGGGGLQSGTFNGDECSLACVNALTCVAFDFAYGDDGNGNVVGQCYFHELGTKCGTIADNPISYHMAELPVCTTD</sequence>
<name>R7V0N3_CAPTE</name>
<reference evidence="1 3" key="2">
    <citation type="journal article" date="2013" name="Nature">
        <title>Insights into bilaterian evolution from three spiralian genomes.</title>
        <authorList>
            <person name="Simakov O."/>
            <person name="Marletaz F."/>
            <person name="Cho S.J."/>
            <person name="Edsinger-Gonzales E."/>
            <person name="Havlak P."/>
            <person name="Hellsten U."/>
            <person name="Kuo D.H."/>
            <person name="Larsson T."/>
            <person name="Lv J."/>
            <person name="Arendt D."/>
            <person name="Savage R."/>
            <person name="Osoegawa K."/>
            <person name="de Jong P."/>
            <person name="Grimwood J."/>
            <person name="Chapman J.A."/>
            <person name="Shapiro H."/>
            <person name="Aerts A."/>
            <person name="Otillar R.P."/>
            <person name="Terry A.Y."/>
            <person name="Boore J.L."/>
            <person name="Grigoriev I.V."/>
            <person name="Lindberg D.R."/>
            <person name="Seaver E.C."/>
            <person name="Weisblat D.A."/>
            <person name="Putnam N.H."/>
            <person name="Rokhsar D.S."/>
        </authorList>
    </citation>
    <scope>NUCLEOTIDE SEQUENCE</scope>
    <source>
        <strain evidence="1 3">I ESC-2004</strain>
    </source>
</reference>